<dbReference type="SUPFAM" id="SSF55486">
    <property type="entry name" value="Metalloproteases ('zincins'), catalytic domain"/>
    <property type="match status" value="1"/>
</dbReference>
<dbReference type="PANTHER" id="PTHR10201:SF272">
    <property type="entry name" value="METALLOENDOPROTEINASE 5-MMP"/>
    <property type="match status" value="1"/>
</dbReference>
<feature type="binding site" evidence="11">
    <location>
        <position position="214"/>
    </location>
    <ligand>
        <name>Zn(2+)</name>
        <dbReference type="ChEBI" id="CHEBI:29105"/>
        <label>1</label>
    </ligand>
</feature>
<dbReference type="Gene3D" id="3.40.390.10">
    <property type="entry name" value="Collagenase (Catalytic Domain)"/>
    <property type="match status" value="1"/>
</dbReference>
<evidence type="ECO:0000256" key="12">
    <source>
        <dbReference type="SAM" id="MobiDB-lite"/>
    </source>
</evidence>
<feature type="region of interest" description="Disordered" evidence="12">
    <location>
        <begin position="316"/>
        <end position="336"/>
    </location>
</feature>
<keyword evidence="8" id="KW-0865">Zymogen</keyword>
<feature type="active site" evidence="10">
    <location>
        <position position="270"/>
    </location>
</feature>
<name>A0AAX6GQJ3_IRIPA</name>
<dbReference type="GO" id="GO:0030198">
    <property type="term" value="P:extracellular matrix organization"/>
    <property type="evidence" value="ECO:0007669"/>
    <property type="project" value="TreeGrafter"/>
</dbReference>
<dbReference type="InterPro" id="IPR001818">
    <property type="entry name" value="Pept_M10_metallopeptidase"/>
</dbReference>
<keyword evidence="7" id="KW-0482">Metalloprotease</keyword>
<accession>A0AAX6GQJ3</accession>
<reference evidence="15" key="1">
    <citation type="journal article" date="2023" name="GigaByte">
        <title>Genome assembly of the bearded iris, Iris pallida Lam.</title>
        <authorList>
            <person name="Bruccoleri R.E."/>
            <person name="Oakeley E.J."/>
            <person name="Faust A.M.E."/>
            <person name="Altorfer M."/>
            <person name="Dessus-Babus S."/>
            <person name="Burckhardt D."/>
            <person name="Oertli M."/>
            <person name="Naumann U."/>
            <person name="Petersen F."/>
            <person name="Wong J."/>
        </authorList>
    </citation>
    <scope>NUCLEOTIDE SEQUENCE</scope>
    <source>
        <strain evidence="15">GSM-AAB239-AS_SAM_17_03QT</strain>
    </source>
</reference>
<dbReference type="FunFam" id="3.40.390.10:FF:000018">
    <property type="entry name" value="Metalloendoproteinase 1"/>
    <property type="match status" value="1"/>
</dbReference>
<evidence type="ECO:0000256" key="2">
    <source>
        <dbReference type="ARBA" id="ARBA00022670"/>
    </source>
</evidence>
<keyword evidence="3 11" id="KW-0479">Metal-binding</keyword>
<feature type="domain" description="Peptidase metallopeptidase" evidence="14">
    <location>
        <begin position="149"/>
        <end position="314"/>
    </location>
</feature>
<dbReference type="SUPFAM" id="SSF47090">
    <property type="entry name" value="PGBD-like"/>
    <property type="match status" value="1"/>
</dbReference>
<evidence type="ECO:0000256" key="4">
    <source>
        <dbReference type="ARBA" id="ARBA00022729"/>
    </source>
</evidence>
<comment type="similarity">
    <text evidence="1">Belongs to the peptidase M10A family. Matrix metalloproteinases (MMPs) subfamily.</text>
</comment>
<feature type="binding site" evidence="11">
    <location>
        <position position="216"/>
    </location>
    <ligand>
        <name>Zn(2+)</name>
        <dbReference type="ChEBI" id="CHEBI:29105"/>
        <label>1</label>
    </ligand>
</feature>
<keyword evidence="11" id="KW-0106">Calcium</keyword>
<evidence type="ECO:0000256" key="6">
    <source>
        <dbReference type="ARBA" id="ARBA00022833"/>
    </source>
</evidence>
<evidence type="ECO:0000256" key="11">
    <source>
        <dbReference type="PIRSR" id="PIRSR621190-2"/>
    </source>
</evidence>
<dbReference type="CDD" id="cd04278">
    <property type="entry name" value="ZnMc_MMP"/>
    <property type="match status" value="1"/>
</dbReference>
<evidence type="ECO:0000259" key="14">
    <source>
        <dbReference type="SMART" id="SM00235"/>
    </source>
</evidence>
<dbReference type="GO" id="GO:0004222">
    <property type="term" value="F:metalloendopeptidase activity"/>
    <property type="evidence" value="ECO:0007669"/>
    <property type="project" value="InterPro"/>
</dbReference>
<evidence type="ECO:0000256" key="8">
    <source>
        <dbReference type="ARBA" id="ARBA00023145"/>
    </source>
</evidence>
<keyword evidence="5" id="KW-0378">Hydrolase</keyword>
<organism evidence="15 16">
    <name type="scientific">Iris pallida</name>
    <name type="common">Sweet iris</name>
    <dbReference type="NCBI Taxonomy" id="29817"/>
    <lineage>
        <taxon>Eukaryota</taxon>
        <taxon>Viridiplantae</taxon>
        <taxon>Streptophyta</taxon>
        <taxon>Embryophyta</taxon>
        <taxon>Tracheophyta</taxon>
        <taxon>Spermatophyta</taxon>
        <taxon>Magnoliopsida</taxon>
        <taxon>Liliopsida</taxon>
        <taxon>Asparagales</taxon>
        <taxon>Iridaceae</taxon>
        <taxon>Iridoideae</taxon>
        <taxon>Irideae</taxon>
        <taxon>Iris</taxon>
    </lineage>
</organism>
<reference evidence="15" key="2">
    <citation type="submission" date="2023-04" db="EMBL/GenBank/DDBJ databases">
        <authorList>
            <person name="Bruccoleri R.E."/>
            <person name="Oakeley E.J."/>
            <person name="Faust A.-M."/>
            <person name="Dessus-Babus S."/>
            <person name="Altorfer M."/>
            <person name="Burckhardt D."/>
            <person name="Oertli M."/>
            <person name="Naumann U."/>
            <person name="Petersen F."/>
            <person name="Wong J."/>
        </authorList>
    </citation>
    <scope>NUCLEOTIDE SEQUENCE</scope>
    <source>
        <strain evidence="15">GSM-AAB239-AS_SAM_17_03QT</strain>
        <tissue evidence="15">Leaf</tissue>
    </source>
</reference>
<comment type="cofactor">
    <cofactor evidence="11">
        <name>Zn(2+)</name>
        <dbReference type="ChEBI" id="CHEBI:29105"/>
    </cofactor>
    <text evidence="11">Binds 2 Zn(2+) ions per subunit.</text>
</comment>
<dbReference type="InterPro" id="IPR021158">
    <property type="entry name" value="Pept_M10A_Zn_BS"/>
</dbReference>
<dbReference type="Pfam" id="PF00413">
    <property type="entry name" value="Peptidase_M10"/>
    <property type="match status" value="1"/>
</dbReference>
<feature type="binding site" evidence="11">
    <location>
        <position position="204"/>
    </location>
    <ligand>
        <name>Ca(2+)</name>
        <dbReference type="ChEBI" id="CHEBI:29108"/>
        <label>2</label>
    </ligand>
</feature>
<dbReference type="InterPro" id="IPR006026">
    <property type="entry name" value="Peptidase_Metallo"/>
</dbReference>
<evidence type="ECO:0000256" key="9">
    <source>
        <dbReference type="ARBA" id="ARBA00023180"/>
    </source>
</evidence>
<dbReference type="InterPro" id="IPR033739">
    <property type="entry name" value="M10A_MMP"/>
</dbReference>
<feature type="binding site" evidence="11">
    <location>
        <position position="287"/>
    </location>
    <ligand>
        <name>Zn(2+)</name>
        <dbReference type="ChEBI" id="CHEBI:29105"/>
        <label>2</label>
        <note>catalytic</note>
    </ligand>
</feature>
<dbReference type="InterPro" id="IPR021190">
    <property type="entry name" value="Pept_M10A"/>
</dbReference>
<evidence type="ECO:0000256" key="10">
    <source>
        <dbReference type="PIRSR" id="PIRSR621190-1"/>
    </source>
</evidence>
<protein>
    <submittedName>
        <fullName evidence="15">Metalloendoproteinase 3-MMP-like</fullName>
    </submittedName>
</protein>
<dbReference type="GO" id="GO:0031012">
    <property type="term" value="C:extracellular matrix"/>
    <property type="evidence" value="ECO:0007669"/>
    <property type="project" value="InterPro"/>
</dbReference>
<feature type="binding site" evidence="11">
    <location>
        <position position="229"/>
    </location>
    <ligand>
        <name>Zn(2+)</name>
        <dbReference type="ChEBI" id="CHEBI:29105"/>
        <label>1</label>
    </ligand>
</feature>
<feature type="binding site" evidence="11">
    <location>
        <position position="279"/>
    </location>
    <ligand>
        <name>Zn(2+)</name>
        <dbReference type="ChEBI" id="CHEBI:29105"/>
        <label>2</label>
        <note>catalytic</note>
    </ligand>
</feature>
<keyword evidence="6 11" id="KW-0862">Zinc</keyword>
<feature type="binding site" evidence="11">
    <location>
        <position position="221"/>
    </location>
    <ligand>
        <name>Ca(2+)</name>
        <dbReference type="ChEBI" id="CHEBI:29108"/>
        <label>3</label>
    </ligand>
</feature>
<dbReference type="GO" id="GO:0008270">
    <property type="term" value="F:zinc ion binding"/>
    <property type="evidence" value="ECO:0007669"/>
    <property type="project" value="InterPro"/>
</dbReference>
<dbReference type="AlphaFoldDB" id="A0AAX6GQJ3"/>
<dbReference type="PROSITE" id="PS00546">
    <property type="entry name" value="CYSTEINE_SWITCH"/>
    <property type="match status" value="1"/>
</dbReference>
<feature type="binding site" evidence="11">
    <location>
        <position position="273"/>
    </location>
    <ligand>
        <name>Zn(2+)</name>
        <dbReference type="ChEBI" id="CHEBI:29105"/>
        <label>2</label>
        <note>catalytic</note>
    </ligand>
</feature>
<feature type="binding site" evidence="11">
    <location>
        <position position="241"/>
    </location>
    <ligand>
        <name>Ca(2+)</name>
        <dbReference type="ChEBI" id="CHEBI:29108"/>
        <label>3</label>
    </ligand>
</feature>
<proteinExistence type="inferred from homology"/>
<sequence>MSLYSLSSSSTLLACSTLIIFLSWTAPSASAFSLSDLSSTSPWSAFLNLTGCHLGDRNPVLPTLKNYLHHFGYLPDSVDLSDDSFDDILESALRTYQQNFALDATGHLDLRTIAQLASPRCGVPDIINGTTSMIAGRLHGRGLYTYFQGEPTWPQRDLTYAFTDVSAVPIDRSVLGTVFGRAFARWAAATPLTFKEVAADAGADITIGFFKGDHGDGEPFDGVLGTLAHAFSPTNGRFHLDAAENWVAEGDVRDSNSRDAVDLESVAVHEIGHLLGMGHSSAADAVMFPTISAGSRRVDLASDDVEGVQRLYGSNPDFRKAMAPTGGERQQRDSSHGEVGLERLGWGAAVGLFLAVVTVNLLDL</sequence>
<dbReference type="GO" id="GO:0030574">
    <property type="term" value="P:collagen catabolic process"/>
    <property type="evidence" value="ECO:0007669"/>
    <property type="project" value="TreeGrafter"/>
</dbReference>
<keyword evidence="16" id="KW-1185">Reference proteome</keyword>
<dbReference type="PRINTS" id="PR00138">
    <property type="entry name" value="MATRIXIN"/>
</dbReference>
<dbReference type="SMART" id="SM00235">
    <property type="entry name" value="ZnMc"/>
    <property type="match status" value="1"/>
</dbReference>
<feature type="binding site" evidence="11">
    <location>
        <position position="244"/>
    </location>
    <ligand>
        <name>Ca(2+)</name>
        <dbReference type="ChEBI" id="CHEBI:29108"/>
        <label>3</label>
    </ligand>
</feature>
<gene>
    <name evidence="15" type="ORF">M6B38_354650</name>
</gene>
<feature type="signal peptide" evidence="13">
    <location>
        <begin position="1"/>
        <end position="31"/>
    </location>
</feature>
<comment type="cofactor">
    <cofactor evidence="11">
        <name>Ca(2+)</name>
        <dbReference type="ChEBI" id="CHEBI:29108"/>
    </cofactor>
    <text evidence="11">Can bind about 5 Ca(2+) ions per subunit.</text>
</comment>
<evidence type="ECO:0000256" key="13">
    <source>
        <dbReference type="SAM" id="SignalP"/>
    </source>
</evidence>
<dbReference type="Proteomes" id="UP001140949">
    <property type="component" value="Unassembled WGS sequence"/>
</dbReference>
<dbReference type="PANTHER" id="PTHR10201">
    <property type="entry name" value="MATRIX METALLOPROTEINASE"/>
    <property type="match status" value="1"/>
</dbReference>
<dbReference type="InterPro" id="IPR036365">
    <property type="entry name" value="PGBD-like_sf"/>
</dbReference>
<comment type="caution">
    <text evidence="15">The sequence shown here is derived from an EMBL/GenBank/DDBJ whole genome shotgun (WGS) entry which is preliminary data.</text>
</comment>
<dbReference type="EMBL" id="JANAVB010017596">
    <property type="protein sequence ID" value="KAJ6830488.1"/>
    <property type="molecule type" value="Genomic_DNA"/>
</dbReference>
<keyword evidence="2" id="KW-0645">Protease</keyword>
<evidence type="ECO:0000313" key="16">
    <source>
        <dbReference type="Proteomes" id="UP001140949"/>
    </source>
</evidence>
<evidence type="ECO:0000256" key="7">
    <source>
        <dbReference type="ARBA" id="ARBA00023049"/>
    </source>
</evidence>
<feature type="binding site" description="in inhibited form" evidence="11">
    <location>
        <position position="121"/>
    </location>
    <ligand>
        <name>Zn(2+)</name>
        <dbReference type="ChEBI" id="CHEBI:29105"/>
        <label>2</label>
        <note>catalytic</note>
    </ligand>
</feature>
<keyword evidence="4 13" id="KW-0732">Signal</keyword>
<feature type="binding site" evidence="11">
    <location>
        <position position="269"/>
    </location>
    <ligand>
        <name>Zn(2+)</name>
        <dbReference type="ChEBI" id="CHEBI:29105"/>
        <label>2</label>
        <note>catalytic</note>
    </ligand>
</feature>
<evidence type="ECO:0000256" key="1">
    <source>
        <dbReference type="ARBA" id="ARBA00009614"/>
    </source>
</evidence>
<feature type="binding site" evidence="11">
    <location>
        <position position="222"/>
    </location>
    <ligand>
        <name>Ca(2+)</name>
        <dbReference type="ChEBI" id="CHEBI:29108"/>
        <label>3</label>
    </ligand>
</feature>
<feature type="binding site" evidence="11">
    <location>
        <position position="244"/>
    </location>
    <ligand>
        <name>Ca(2+)</name>
        <dbReference type="ChEBI" id="CHEBI:29108"/>
        <label>1</label>
    </ligand>
</feature>
<evidence type="ECO:0000256" key="3">
    <source>
        <dbReference type="ARBA" id="ARBA00022723"/>
    </source>
</evidence>
<dbReference type="GO" id="GO:0006508">
    <property type="term" value="P:proteolysis"/>
    <property type="evidence" value="ECO:0007669"/>
    <property type="project" value="UniProtKB-KW"/>
</dbReference>
<dbReference type="Pfam" id="PF01471">
    <property type="entry name" value="PG_binding_1"/>
    <property type="match status" value="1"/>
</dbReference>
<feature type="chain" id="PRO_5043904195" evidence="13">
    <location>
        <begin position="32"/>
        <end position="364"/>
    </location>
</feature>
<evidence type="ECO:0000313" key="15">
    <source>
        <dbReference type="EMBL" id="KAJ6830488.1"/>
    </source>
</evidence>
<evidence type="ECO:0000256" key="5">
    <source>
        <dbReference type="ARBA" id="ARBA00022801"/>
    </source>
</evidence>
<keyword evidence="9" id="KW-0325">Glycoprotein</keyword>
<dbReference type="InterPro" id="IPR024079">
    <property type="entry name" value="MetalloPept_cat_dom_sf"/>
</dbReference>
<dbReference type="InterPro" id="IPR002477">
    <property type="entry name" value="Peptidoglycan-bd-like"/>
</dbReference>
<feature type="binding site" evidence="11">
    <location>
        <position position="239"/>
    </location>
    <ligand>
        <name>Zn(2+)</name>
        <dbReference type="ChEBI" id="CHEBI:29105"/>
        <label>1</label>
    </ligand>
</feature>